<protein>
    <recommendedName>
        <fullName evidence="4">PD-(D/E)XK endonuclease-like domain-containing protein</fullName>
    </recommendedName>
</protein>
<reference evidence="2 3" key="1">
    <citation type="submission" date="2012-05" db="EMBL/GenBank/DDBJ databases">
        <title>The Genome Sequence of Sutterella wadsworthensis 2_1_59BFAA.</title>
        <authorList>
            <consortium name="The Broad Institute Genome Sequencing Platform"/>
            <person name="Earl A."/>
            <person name="Ward D."/>
            <person name="Feldgarden M."/>
            <person name="Gevers D."/>
            <person name="Daigneault M."/>
            <person name="Strauss J."/>
            <person name="Allen-Vercoe E."/>
            <person name="Walker B."/>
            <person name="Young S.K."/>
            <person name="Zeng Q."/>
            <person name="Gargeya S."/>
            <person name="Fitzgerald M."/>
            <person name="Haas B."/>
            <person name="Abouelleil A."/>
            <person name="Alvarado L."/>
            <person name="Arachchi H.M."/>
            <person name="Berlin A.M."/>
            <person name="Chapman S.B."/>
            <person name="Goldberg J."/>
            <person name="Griggs A."/>
            <person name="Gujja S."/>
            <person name="Hansen M."/>
            <person name="Howarth C."/>
            <person name="Imamovic A."/>
            <person name="Larimer J."/>
            <person name="McCowen C."/>
            <person name="Montmayeur A."/>
            <person name="Murphy C."/>
            <person name="Neiman D."/>
            <person name="Pearson M."/>
            <person name="Priest M."/>
            <person name="Roberts A."/>
            <person name="Saif S."/>
            <person name="Shea T."/>
            <person name="Sisk P."/>
            <person name="Sykes S."/>
            <person name="Wortman J."/>
            <person name="Nusbaum C."/>
            <person name="Birren B."/>
        </authorList>
    </citation>
    <scope>NUCLEOTIDE SEQUENCE [LARGE SCALE GENOMIC DNA]</scope>
    <source>
        <strain evidence="2 3">2_1_59BFAA</strain>
    </source>
</reference>
<dbReference type="OrthoDB" id="9766061at2"/>
<dbReference type="EMBL" id="ADMG01000031">
    <property type="protein sequence ID" value="EKB31159.1"/>
    <property type="molecule type" value="Genomic_DNA"/>
</dbReference>
<accession>K1KHH2</accession>
<dbReference type="Gene3D" id="3.90.320.10">
    <property type="match status" value="1"/>
</dbReference>
<dbReference type="PATRIC" id="fig|742823.3.peg.1253"/>
<dbReference type="eggNOG" id="COG2887">
    <property type="taxonomic scope" value="Bacteria"/>
</dbReference>
<organism evidence="2 3">
    <name type="scientific">Sutterella wadsworthensis 2_1_59BFAA</name>
    <dbReference type="NCBI Taxonomy" id="742823"/>
    <lineage>
        <taxon>Bacteria</taxon>
        <taxon>Pseudomonadati</taxon>
        <taxon>Pseudomonadota</taxon>
        <taxon>Betaproteobacteria</taxon>
        <taxon>Burkholderiales</taxon>
        <taxon>Sutterellaceae</taxon>
        <taxon>Sutterella</taxon>
    </lineage>
</organism>
<dbReference type="AlphaFoldDB" id="K1KHH2"/>
<dbReference type="Pfam" id="PF10926">
    <property type="entry name" value="DUF2800"/>
    <property type="match status" value="1"/>
</dbReference>
<dbReference type="InterPro" id="IPR021229">
    <property type="entry name" value="DUF2800"/>
</dbReference>
<comment type="caution">
    <text evidence="2">The sequence shown here is derived from an EMBL/GenBank/DDBJ whole genome shotgun (WGS) entry which is preliminary data.</text>
</comment>
<dbReference type="Proteomes" id="UP000005835">
    <property type="component" value="Unassembled WGS sequence"/>
</dbReference>
<evidence type="ECO:0000313" key="3">
    <source>
        <dbReference type="Proteomes" id="UP000005835"/>
    </source>
</evidence>
<gene>
    <name evidence="2" type="ORF">HMPREF9465_01264</name>
</gene>
<name>K1KHH2_9BURK</name>
<evidence type="ECO:0000313" key="2">
    <source>
        <dbReference type="EMBL" id="EKB31159.1"/>
    </source>
</evidence>
<sequence length="440" mass="48039">MAKHALISPSSCGRIAYCPASVLLSKGMPEDSSPYAEEGTAAHRWCELELRAKFAGRDLNRAEAAERAAIKLSHDGMEPHVREYVSHVAELAGGALYRAVEVRLPVTPITGEPDAFGTADCVVIDKDGVLHIVDFKYGAGVKVEAKHNAQLGVYALAAMAELDPEGMMFGIEKVVLHIIQPRMDNISAWAIDRAALEGELLTNIRRSSDRALHLVEHPEDLKEDYPFLPLEGSGMTPEGDFAIPNDHICRFCKAKAICPILHRSTVEALEADFEDLADVAEAEQAAPVAVALPSSIPVPTTPERLAAAYSWLKVIRMWCDAVEGAMYDRLNSHGETEGYKLVAGRPGPRKWTDAEAAEAELRKALKVDQAYDRKVISPTTAEKLHKAGEIGPKYWARLSNLIGRSDGKPLIVPSTDERPALTPQLENDFDDLDPKAEQAN</sequence>
<feature type="region of interest" description="Disordered" evidence="1">
    <location>
        <begin position="407"/>
        <end position="440"/>
    </location>
</feature>
<keyword evidence="3" id="KW-1185">Reference proteome</keyword>
<dbReference type="STRING" id="742823.HMPREF9465_01264"/>
<proteinExistence type="predicted"/>
<evidence type="ECO:0008006" key="4">
    <source>
        <dbReference type="Google" id="ProtNLM"/>
    </source>
</evidence>
<dbReference type="HOGENOM" id="CLU_043122_1_1_4"/>
<dbReference type="InterPro" id="IPR011604">
    <property type="entry name" value="PDDEXK-like_dom_sf"/>
</dbReference>
<dbReference type="RefSeq" id="WP_005435221.1">
    <property type="nucleotide sequence ID" value="NZ_JH815516.1"/>
</dbReference>
<evidence type="ECO:0000256" key="1">
    <source>
        <dbReference type="SAM" id="MobiDB-lite"/>
    </source>
</evidence>